<feature type="transmembrane region" description="Helical" evidence="8">
    <location>
        <begin position="163"/>
        <end position="181"/>
    </location>
</feature>
<dbReference type="EMBL" id="WBKA01000001">
    <property type="protein sequence ID" value="KAB1633503.1"/>
    <property type="molecule type" value="Genomic_DNA"/>
</dbReference>
<dbReference type="GO" id="GO:0042371">
    <property type="term" value="P:vitamin K biosynthetic process"/>
    <property type="evidence" value="ECO:0007669"/>
    <property type="project" value="TreeGrafter"/>
</dbReference>
<dbReference type="AlphaFoldDB" id="A0A7C8BP62"/>
<feature type="region of interest" description="Disordered" evidence="10">
    <location>
        <begin position="1"/>
        <end position="23"/>
    </location>
</feature>
<dbReference type="InterPro" id="IPR004657">
    <property type="entry name" value="MenA"/>
</dbReference>
<dbReference type="PANTHER" id="PTHR13929:SF0">
    <property type="entry name" value="UBIA PRENYLTRANSFERASE DOMAIN-CONTAINING PROTEIN 1"/>
    <property type="match status" value="1"/>
</dbReference>
<organism evidence="11 12">
    <name type="scientific">Pseudoclavibacter caeni</name>
    <dbReference type="NCBI Taxonomy" id="908846"/>
    <lineage>
        <taxon>Bacteria</taxon>
        <taxon>Bacillati</taxon>
        <taxon>Actinomycetota</taxon>
        <taxon>Actinomycetes</taxon>
        <taxon>Micrococcales</taxon>
        <taxon>Microbacteriaceae</taxon>
        <taxon>Pseudoclavibacter</taxon>
    </lineage>
</organism>
<gene>
    <name evidence="8" type="primary">menA</name>
    <name evidence="11" type="ORF">F8O02_00765</name>
</gene>
<evidence type="ECO:0000256" key="1">
    <source>
        <dbReference type="ARBA" id="ARBA00004141"/>
    </source>
</evidence>
<proteinExistence type="inferred from homology"/>
<dbReference type="PANTHER" id="PTHR13929">
    <property type="entry name" value="1,4-DIHYDROXY-2-NAPHTHOATE OCTAPRENYLTRANSFERASE"/>
    <property type="match status" value="1"/>
</dbReference>
<keyword evidence="4 8" id="KW-0808">Transferase</keyword>
<comment type="subcellular location">
    <subcellularLocation>
        <location evidence="8">Cell membrane</location>
        <topology evidence="8">Multi-pass membrane protein</topology>
    </subcellularLocation>
    <subcellularLocation>
        <location evidence="1">Membrane</location>
        <topology evidence="1">Multi-pass membrane protein</topology>
    </subcellularLocation>
</comment>
<evidence type="ECO:0000256" key="9">
    <source>
        <dbReference type="NCBIfam" id="TIGR00751"/>
    </source>
</evidence>
<name>A0A7C8BP62_9MICO</name>
<dbReference type="NCBIfam" id="TIGR00751">
    <property type="entry name" value="menA"/>
    <property type="match status" value="1"/>
</dbReference>
<keyword evidence="5 8" id="KW-0812">Transmembrane</keyword>
<dbReference type="Pfam" id="PF01040">
    <property type="entry name" value="UbiA"/>
    <property type="match status" value="1"/>
</dbReference>
<dbReference type="UniPathway" id="UPA00079">
    <property type="reaction ID" value="UER00168"/>
</dbReference>
<evidence type="ECO:0000256" key="4">
    <source>
        <dbReference type="ARBA" id="ARBA00022679"/>
    </source>
</evidence>
<dbReference type="GO" id="GO:0005886">
    <property type="term" value="C:plasma membrane"/>
    <property type="evidence" value="ECO:0007669"/>
    <property type="project" value="UniProtKB-SubCell"/>
</dbReference>
<keyword evidence="3 8" id="KW-1003">Cell membrane</keyword>
<dbReference type="GO" id="GO:0046428">
    <property type="term" value="F:1,4-dihydroxy-2-naphthoate polyprenyltransferase activity"/>
    <property type="evidence" value="ECO:0007669"/>
    <property type="project" value="UniProtKB-UniRule"/>
</dbReference>
<evidence type="ECO:0000313" key="12">
    <source>
        <dbReference type="Proteomes" id="UP000481339"/>
    </source>
</evidence>
<evidence type="ECO:0000256" key="6">
    <source>
        <dbReference type="ARBA" id="ARBA00022989"/>
    </source>
</evidence>
<reference evidence="11 12" key="1">
    <citation type="submission" date="2019-09" db="EMBL/GenBank/DDBJ databases">
        <title>Phylogeny of genus Pseudoclavibacter and closely related genus.</title>
        <authorList>
            <person name="Li Y."/>
        </authorList>
    </citation>
    <scope>NUCLEOTIDE SEQUENCE [LARGE SCALE GENOMIC DNA]</scope>
    <source>
        <strain evidence="11 12">JCM 16921</strain>
    </source>
</reference>
<feature type="transmembrane region" description="Helical" evidence="8">
    <location>
        <begin position="296"/>
        <end position="316"/>
    </location>
</feature>
<comment type="similarity">
    <text evidence="8">Belongs to the MenA family. Type 1 subfamily.</text>
</comment>
<accession>A0A7C8BP62</accession>
<dbReference type="GO" id="GO:0009234">
    <property type="term" value="P:menaquinone biosynthetic process"/>
    <property type="evidence" value="ECO:0007669"/>
    <property type="project" value="UniProtKB-UniRule"/>
</dbReference>
<feature type="transmembrane region" description="Helical" evidence="8">
    <location>
        <begin position="139"/>
        <end position="156"/>
    </location>
</feature>
<dbReference type="Proteomes" id="UP000481339">
    <property type="component" value="Unassembled WGS sequence"/>
</dbReference>
<feature type="transmembrane region" description="Helical" evidence="8">
    <location>
        <begin position="114"/>
        <end position="133"/>
    </location>
</feature>
<keyword evidence="2 8" id="KW-0474">Menaquinone biosynthesis</keyword>
<dbReference type="InterPro" id="IPR026046">
    <property type="entry name" value="UBIAD1"/>
</dbReference>
<keyword evidence="6 8" id="KW-1133">Transmembrane helix</keyword>
<evidence type="ECO:0000256" key="8">
    <source>
        <dbReference type="HAMAP-Rule" id="MF_01937"/>
    </source>
</evidence>
<evidence type="ECO:0000256" key="7">
    <source>
        <dbReference type="ARBA" id="ARBA00023136"/>
    </source>
</evidence>
<evidence type="ECO:0000256" key="2">
    <source>
        <dbReference type="ARBA" id="ARBA00022428"/>
    </source>
</evidence>
<feature type="transmembrane region" description="Helical" evidence="8">
    <location>
        <begin position="265"/>
        <end position="284"/>
    </location>
</feature>
<feature type="transmembrane region" description="Helical" evidence="8">
    <location>
        <begin position="64"/>
        <end position="84"/>
    </location>
</feature>
<dbReference type="InterPro" id="IPR000537">
    <property type="entry name" value="UbiA_prenyltransferase"/>
</dbReference>
<feature type="transmembrane region" description="Helical" evidence="8">
    <location>
        <begin position="242"/>
        <end position="259"/>
    </location>
</feature>
<keyword evidence="12" id="KW-1185">Reference proteome</keyword>
<evidence type="ECO:0000256" key="10">
    <source>
        <dbReference type="SAM" id="MobiDB-lite"/>
    </source>
</evidence>
<dbReference type="CDD" id="cd13962">
    <property type="entry name" value="PT_UbiA_UBIAD1"/>
    <property type="match status" value="1"/>
</dbReference>
<dbReference type="NCBIfam" id="NF004751">
    <property type="entry name" value="PRK06080.1-3"/>
    <property type="match status" value="1"/>
</dbReference>
<comment type="pathway">
    <text evidence="8">Quinol/quinone metabolism; menaquinone biosynthesis; menaquinol from 1,4-dihydroxy-2-naphthoate: step 1/2.</text>
</comment>
<comment type="catalytic activity">
    <reaction evidence="8">
        <text>an all-trans-polyprenyl diphosphate + 1,4-dihydroxy-2-naphthoate + H(+) = a 2-demethylmenaquinol + CO2 + diphosphate</text>
        <dbReference type="Rhea" id="RHEA:26478"/>
        <dbReference type="Rhea" id="RHEA-COMP:9563"/>
        <dbReference type="Rhea" id="RHEA-COMP:9564"/>
        <dbReference type="ChEBI" id="CHEBI:11173"/>
        <dbReference type="ChEBI" id="CHEBI:15378"/>
        <dbReference type="ChEBI" id="CHEBI:16526"/>
        <dbReference type="ChEBI" id="CHEBI:33019"/>
        <dbReference type="ChEBI" id="CHEBI:55437"/>
        <dbReference type="ChEBI" id="CHEBI:58914"/>
        <dbReference type="EC" id="2.5.1.74"/>
    </reaction>
</comment>
<evidence type="ECO:0000256" key="5">
    <source>
        <dbReference type="ARBA" id="ARBA00022692"/>
    </source>
</evidence>
<evidence type="ECO:0000313" key="11">
    <source>
        <dbReference type="EMBL" id="KAB1633503.1"/>
    </source>
</evidence>
<dbReference type="PIRSF" id="PIRSF005355">
    <property type="entry name" value="UBIAD1"/>
    <property type="match status" value="1"/>
</dbReference>
<evidence type="ECO:0000256" key="3">
    <source>
        <dbReference type="ARBA" id="ARBA00022475"/>
    </source>
</evidence>
<comment type="function">
    <text evidence="8">Conversion of 1,4-dihydroxy-2-naphthoate (DHNA) to demethylmenaquinone (DMK).</text>
</comment>
<dbReference type="RefSeq" id="WP_158035282.1">
    <property type="nucleotide sequence ID" value="NZ_BAAAZV010000006.1"/>
</dbReference>
<dbReference type="HAMAP" id="MF_01937">
    <property type="entry name" value="MenA_1"/>
    <property type="match status" value="1"/>
</dbReference>
<dbReference type="EC" id="2.5.1.74" evidence="8 9"/>
<dbReference type="OrthoDB" id="9767568at2"/>
<comment type="caution">
    <text evidence="11">The sequence shown here is derived from an EMBL/GenBank/DDBJ whole genome shotgun (WGS) entry which is preliminary data.</text>
</comment>
<keyword evidence="7 8" id="KW-0472">Membrane</keyword>
<protein>
    <recommendedName>
        <fullName evidence="8 9">1,4-dihydroxy-2-naphthoate octaprenyltransferase</fullName>
        <shortName evidence="8">DHNA-octaprenyltransferase</shortName>
        <ecNumber evidence="8 9">2.5.1.74</ecNumber>
    </recommendedName>
</protein>
<sequence>MSAHEPAETTVPGTAGVHDPSGSLARSATVGDWIEGARLRTLPLAIAPVVAGSGVAAAQGRFHLGFALLALGVALLLQIGVNYANDYSDGIRGTDEHRVGPARLTGGRLARPQTVRGVAFACFGAAAVLGLWLSFASGLWWFPLIGLVAIIAAWYYTGGSHPYGYVGLGEVSVFVFFGLVATMGTEAVQTGGASWTGVWAAVAMGLFSCAVLMINNIRDIDTDAVSGKHTLAVRLGRSRAHAAYLAMVVLPFVIAAFALHPDGRWGWLSLLAAIPLAVAVFRGLHPRTPRDQILALKLTSLGALAFAVLLAIGLQLPA</sequence>
<feature type="transmembrane region" description="Helical" evidence="8">
    <location>
        <begin position="193"/>
        <end position="214"/>
    </location>
</feature>